<proteinExistence type="predicted"/>
<evidence type="ECO:0000256" key="1">
    <source>
        <dbReference type="SAM" id="SignalP"/>
    </source>
</evidence>
<dbReference type="AlphaFoldDB" id="A0A953HST1"/>
<comment type="caution">
    <text evidence="2">The sequence shown here is derived from an EMBL/GenBank/DDBJ whole genome shotgun (WGS) entry which is preliminary data.</text>
</comment>
<keyword evidence="3" id="KW-1185">Reference proteome</keyword>
<gene>
    <name evidence="2" type="ORF">KUV50_03860</name>
</gene>
<dbReference type="EMBL" id="JAHVHU010000004">
    <property type="protein sequence ID" value="MBY5957258.1"/>
    <property type="molecule type" value="Genomic_DNA"/>
</dbReference>
<dbReference type="Proteomes" id="UP000753961">
    <property type="component" value="Unassembled WGS sequence"/>
</dbReference>
<name>A0A953HST1_9BACT</name>
<protein>
    <recommendedName>
        <fullName evidence="4">Anti-sigma factor</fullName>
    </recommendedName>
</protein>
<dbReference type="RefSeq" id="WP_222578778.1">
    <property type="nucleotide sequence ID" value="NZ_JAHVHU010000004.1"/>
</dbReference>
<organism evidence="2 3">
    <name type="scientific">Membranihabitans marinus</name>
    <dbReference type="NCBI Taxonomy" id="1227546"/>
    <lineage>
        <taxon>Bacteria</taxon>
        <taxon>Pseudomonadati</taxon>
        <taxon>Bacteroidota</taxon>
        <taxon>Saprospiria</taxon>
        <taxon>Saprospirales</taxon>
        <taxon>Saprospiraceae</taxon>
        <taxon>Membranihabitans</taxon>
    </lineage>
</organism>
<reference evidence="2" key="1">
    <citation type="submission" date="2021-06" db="EMBL/GenBank/DDBJ databases">
        <title>44 bacteria genomes isolated from Dapeng, Shenzhen.</title>
        <authorList>
            <person name="Zheng W."/>
            <person name="Yu S."/>
            <person name="Huang Y."/>
        </authorList>
    </citation>
    <scope>NUCLEOTIDE SEQUENCE</scope>
    <source>
        <strain evidence="2">DP5N28-2</strain>
    </source>
</reference>
<evidence type="ECO:0000313" key="2">
    <source>
        <dbReference type="EMBL" id="MBY5957258.1"/>
    </source>
</evidence>
<accession>A0A953HST1</accession>
<feature type="signal peptide" evidence="1">
    <location>
        <begin position="1"/>
        <end position="20"/>
    </location>
</feature>
<keyword evidence="1" id="KW-0732">Signal</keyword>
<evidence type="ECO:0008006" key="4">
    <source>
        <dbReference type="Google" id="ProtNLM"/>
    </source>
</evidence>
<sequence>MKYQFAYLLLVCLFSLGLISCEKDENDIDTRTLSLNISGLSDLGPDHTYEGWMVVDGDYFSTGSFTVDSNGGLSQSQFQVHPEKLENAEAFVLTIESESDPDTEPSTVRLLAGNFSGNEASLSIAHGNAIGTDLTSAKGKYILATPTDGQDNTQENSGVWWLDPTNGPGRGLELPELGTGWKYEGWAVINGIPVSTGKFTSVVDADESDHYSSTTASGPAFPGEDFLLNAPAGLDFPVNLAGRQVVISVEPDPDNHPSPFLLKPLVGNVPDPALDHTSYDMTNNALNSSPTGKAVR</sequence>
<dbReference type="PROSITE" id="PS51257">
    <property type="entry name" value="PROKAR_LIPOPROTEIN"/>
    <property type="match status" value="1"/>
</dbReference>
<evidence type="ECO:0000313" key="3">
    <source>
        <dbReference type="Proteomes" id="UP000753961"/>
    </source>
</evidence>
<feature type="chain" id="PRO_5037096752" description="Anti-sigma factor" evidence="1">
    <location>
        <begin position="21"/>
        <end position="296"/>
    </location>
</feature>